<sequence length="47" mass="5284">MANVVDDEKYKQAGQWAARIVNAIVDSLTKDSKDSKNKDSKESKDKK</sequence>
<accession>A0A6B0HQS7</accession>
<evidence type="ECO:0000313" key="2">
    <source>
        <dbReference type="Proteomes" id="UP000477070"/>
    </source>
</evidence>
<proteinExistence type="predicted"/>
<organism evidence="1 2">
    <name type="scientific">Helicobacter saguini</name>
    <dbReference type="NCBI Taxonomy" id="1548018"/>
    <lineage>
        <taxon>Bacteria</taxon>
        <taxon>Pseudomonadati</taxon>
        <taxon>Campylobacterota</taxon>
        <taxon>Epsilonproteobacteria</taxon>
        <taxon>Campylobacterales</taxon>
        <taxon>Helicobacteraceae</taxon>
        <taxon>Helicobacter</taxon>
    </lineage>
</organism>
<gene>
    <name evidence="1" type="ORF">DCO61_05300</name>
</gene>
<reference evidence="1 2" key="1">
    <citation type="submission" date="2019-12" db="EMBL/GenBank/DDBJ databases">
        <title>Multi-Generational Helicobacter saguini Isolates.</title>
        <authorList>
            <person name="Mannion A."/>
            <person name="Shen Z."/>
            <person name="Fox J.G."/>
        </authorList>
    </citation>
    <scope>NUCLEOTIDE SEQUENCE [LARGE SCALE GENOMIC DNA]</scope>
    <source>
        <strain evidence="2">16-048 (F4)</strain>
    </source>
</reference>
<dbReference type="EMBL" id="QBIU01000001">
    <property type="protein sequence ID" value="MWV69438.1"/>
    <property type="molecule type" value="Genomic_DNA"/>
</dbReference>
<dbReference type="Proteomes" id="UP000477070">
    <property type="component" value="Unassembled WGS sequence"/>
</dbReference>
<protein>
    <submittedName>
        <fullName evidence="1">Uncharacterized protein</fullName>
    </submittedName>
</protein>
<name>A0A6B0HQS7_9HELI</name>
<comment type="caution">
    <text evidence="1">The sequence shown here is derived from an EMBL/GenBank/DDBJ whole genome shotgun (WGS) entry which is preliminary data.</text>
</comment>
<dbReference type="RefSeq" id="WP_160659306.1">
    <property type="nucleotide sequence ID" value="NZ_JRMP02000028.1"/>
</dbReference>
<evidence type="ECO:0000313" key="1">
    <source>
        <dbReference type="EMBL" id="MWV69438.1"/>
    </source>
</evidence>
<dbReference type="AlphaFoldDB" id="A0A6B0HQS7"/>